<dbReference type="OrthoDB" id="9921105at2"/>
<dbReference type="AlphaFoldDB" id="A0A2T4J0V9"/>
<keyword evidence="2" id="KW-1185">Reference proteome</keyword>
<comment type="caution">
    <text evidence="1">The sequence shown here is derived from an EMBL/GenBank/DDBJ whole genome shotgun (WGS) entry which is preliminary data.</text>
</comment>
<gene>
    <name evidence="1" type="ORF">C9427_04815</name>
</gene>
<dbReference type="EMBL" id="PZJX01000007">
    <property type="protein sequence ID" value="PTE11546.1"/>
    <property type="molecule type" value="Genomic_DNA"/>
</dbReference>
<dbReference type="RefSeq" id="WP_107648040.1">
    <property type="nucleotide sequence ID" value="NZ_PZJX01000007.1"/>
</dbReference>
<dbReference type="Proteomes" id="UP000240259">
    <property type="component" value="Unassembled WGS sequence"/>
</dbReference>
<organism evidence="1 2">
    <name type="scientific">Mesorhizobium helmanticense</name>
    <dbReference type="NCBI Taxonomy" id="1776423"/>
    <lineage>
        <taxon>Bacteria</taxon>
        <taxon>Pseudomonadati</taxon>
        <taxon>Pseudomonadota</taxon>
        <taxon>Alphaproteobacteria</taxon>
        <taxon>Hyphomicrobiales</taxon>
        <taxon>Phyllobacteriaceae</taxon>
        <taxon>Mesorhizobium</taxon>
    </lineage>
</organism>
<evidence type="ECO:0000313" key="2">
    <source>
        <dbReference type="Proteomes" id="UP000240259"/>
    </source>
</evidence>
<protein>
    <submittedName>
        <fullName evidence="1">Uncharacterized protein</fullName>
    </submittedName>
</protein>
<proteinExistence type="predicted"/>
<name>A0A2T4J0V9_9HYPH</name>
<sequence length="83" mass="9604">MIEEMYIDAAVRHLAAARNHLQCAVLRFDDAGYEHDPTERSYSYVAGIVAEFNGRPYRLVPTPSPDHVLEAAREWRRQARRGY</sequence>
<evidence type="ECO:0000313" key="1">
    <source>
        <dbReference type="EMBL" id="PTE11546.1"/>
    </source>
</evidence>
<reference evidence="1 2" key="1">
    <citation type="submission" date="2018-03" db="EMBL/GenBank/DDBJ databases">
        <title>Genome sequence of the symbiotic type strain Mesorhizobium helmanticense CSLC115NT isolated from Lotus corniculatus nodules.</title>
        <authorList>
            <person name="Sannazzaro A.I."/>
            <person name="Torres Tejerizo G.A."/>
            <person name="Dip D."/>
            <person name="Caballero M."/>
            <person name="Pistorio M."/>
            <person name="Estrella M.J."/>
        </authorList>
    </citation>
    <scope>NUCLEOTIDE SEQUENCE [LARGE SCALE GENOMIC DNA]</scope>
    <source>
        <strain evidence="1 2">CSLC115N</strain>
    </source>
</reference>
<accession>A0A2T4J0V9</accession>